<reference evidence="2" key="1">
    <citation type="journal article" date="2008" name="Clin. Vaccine Immunol.">
        <title>Identification of 19 polymorphic major outer membrane protein genes and their immunogenic peptides in Ehrlichia ewingii for use in a serodiagnostic assay.</title>
        <authorList>
            <person name="Zhang C."/>
            <person name="Xiong Q."/>
            <person name="Kikuchi T."/>
            <person name="Rikihisa Y."/>
        </authorList>
    </citation>
    <scope>NUCLEOTIDE SEQUENCE</scope>
</reference>
<feature type="compositionally biased region" description="Acidic residues" evidence="1">
    <location>
        <begin position="122"/>
        <end position="135"/>
    </location>
</feature>
<name>B1N6C3_9RICK</name>
<sequence>MDIFGHNLDAYVATLNAEYTGSVPVQEDGSFDATLNITVEDLYGIYARFSGTIQQQHGKSYLNYYLEESTDFPEIPFLASYSGTAKVLSEDTDTGLISFDDISNGIHVSFSTKQQETISSDSIEEEEEEEAAAAA</sequence>
<accession>B1N6C3</accession>
<protein>
    <submittedName>
        <fullName evidence="2">UN3</fullName>
    </submittedName>
</protein>
<dbReference type="AlphaFoldDB" id="B1N6C3"/>
<evidence type="ECO:0000313" key="2">
    <source>
        <dbReference type="EMBL" id="ABO36260.1"/>
    </source>
</evidence>
<dbReference type="EMBL" id="EF116932">
    <property type="protein sequence ID" value="ABO36260.1"/>
    <property type="molecule type" value="Genomic_DNA"/>
</dbReference>
<feature type="region of interest" description="Disordered" evidence="1">
    <location>
        <begin position="113"/>
        <end position="135"/>
    </location>
</feature>
<evidence type="ECO:0000256" key="1">
    <source>
        <dbReference type="SAM" id="MobiDB-lite"/>
    </source>
</evidence>
<organism evidence="2">
    <name type="scientific">Ehrlichia ewingii</name>
    <dbReference type="NCBI Taxonomy" id="947"/>
    <lineage>
        <taxon>Bacteria</taxon>
        <taxon>Pseudomonadati</taxon>
        <taxon>Pseudomonadota</taxon>
        <taxon>Alphaproteobacteria</taxon>
        <taxon>Rickettsiales</taxon>
        <taxon>Anaplasmataceae</taxon>
        <taxon>Ehrlichia</taxon>
    </lineage>
</organism>
<proteinExistence type="predicted"/>